<evidence type="ECO:0000313" key="3">
    <source>
        <dbReference type="Proteomes" id="UP000011750"/>
    </source>
</evidence>
<sequence>MQALILREKTARFPIDVLMIISCFLIQFKAVNKAERMKLFLFTVLATSKDEDAVLKATDFGLSVFIEEGEVCNQICVF</sequence>
<keyword evidence="3" id="KW-1185">Reference proteome</keyword>
<accession>A0A3P6A7G0</accession>
<accession>M4DSB8</accession>
<reference evidence="1" key="3">
    <citation type="submission" date="2018-11" db="EMBL/GenBank/DDBJ databases">
        <authorList>
            <consortium name="Genoscope - CEA"/>
            <person name="William W."/>
        </authorList>
    </citation>
    <scope>NUCLEOTIDE SEQUENCE</scope>
</reference>
<proteinExistence type="predicted"/>
<dbReference type="EMBL" id="LR031572">
    <property type="protein sequence ID" value="VDC83163.1"/>
    <property type="molecule type" value="Genomic_DNA"/>
</dbReference>
<gene>
    <name evidence="1" type="ORF">BRAA03T14381Z</name>
</gene>
<dbReference type="Gramene" id="Bra019411.1">
    <property type="protein sequence ID" value="Bra019411.1-P"/>
    <property type="gene ID" value="Bra019411"/>
</dbReference>
<evidence type="ECO:0000313" key="2">
    <source>
        <dbReference type="EnsemblPlants" id="Bra019411.1-P"/>
    </source>
</evidence>
<dbReference type="AlphaFoldDB" id="M4DSB8"/>
<dbReference type="Proteomes" id="UP000011750">
    <property type="component" value="Chromosome A03"/>
</dbReference>
<reference evidence="3" key="1">
    <citation type="journal article" date="2011" name="Nat. Genet.">
        <title>The genome of the mesopolyploid crop species Brassica rapa.</title>
        <authorList>
            <consortium name="Brassica rapa Genome Sequencing Project Consortium"/>
            <person name="Wang X."/>
            <person name="Wang H."/>
            <person name="Wang J."/>
            <person name="Sun R."/>
            <person name="Wu J."/>
            <person name="Liu S."/>
            <person name="Bai Y."/>
            <person name="Mun J.H."/>
            <person name="Bancroft I."/>
            <person name="Cheng F."/>
            <person name="Huang S."/>
            <person name="Li X."/>
            <person name="Hua W."/>
            <person name="Wang J."/>
            <person name="Wang X."/>
            <person name="Freeling M."/>
            <person name="Pires J.C."/>
            <person name="Paterson A.H."/>
            <person name="Chalhoub B."/>
            <person name="Wang B."/>
            <person name="Hayward A."/>
            <person name="Sharpe A.G."/>
            <person name="Park B.S."/>
            <person name="Weisshaar B."/>
            <person name="Liu B."/>
            <person name="Li B."/>
            <person name="Liu B."/>
            <person name="Tong C."/>
            <person name="Song C."/>
            <person name="Duran C."/>
            <person name="Peng C."/>
            <person name="Geng C."/>
            <person name="Koh C."/>
            <person name="Lin C."/>
            <person name="Edwards D."/>
            <person name="Mu D."/>
            <person name="Shen D."/>
            <person name="Soumpourou E."/>
            <person name="Li F."/>
            <person name="Fraser F."/>
            <person name="Conant G."/>
            <person name="Lassalle G."/>
            <person name="King G.J."/>
            <person name="Bonnema G."/>
            <person name="Tang H."/>
            <person name="Wang H."/>
            <person name="Belcram H."/>
            <person name="Zhou H."/>
            <person name="Hirakawa H."/>
            <person name="Abe H."/>
            <person name="Guo H."/>
            <person name="Wang H."/>
            <person name="Jin H."/>
            <person name="Parkin I.A."/>
            <person name="Batley J."/>
            <person name="Kim J.S."/>
            <person name="Just J."/>
            <person name="Li J."/>
            <person name="Xu J."/>
            <person name="Deng J."/>
            <person name="Kim J.A."/>
            <person name="Li J."/>
            <person name="Yu J."/>
            <person name="Meng J."/>
            <person name="Wang J."/>
            <person name="Min J."/>
            <person name="Poulain J."/>
            <person name="Wang J."/>
            <person name="Hatakeyama K."/>
            <person name="Wu K."/>
            <person name="Wang L."/>
            <person name="Fang L."/>
            <person name="Trick M."/>
            <person name="Links M.G."/>
            <person name="Zhao M."/>
            <person name="Jin M."/>
            <person name="Ramchiary N."/>
            <person name="Drou N."/>
            <person name="Berkman P.J."/>
            <person name="Cai Q."/>
            <person name="Huang Q."/>
            <person name="Li R."/>
            <person name="Tabata S."/>
            <person name="Cheng S."/>
            <person name="Zhang S."/>
            <person name="Zhang S."/>
            <person name="Huang S."/>
            <person name="Sato S."/>
            <person name="Sun S."/>
            <person name="Kwon S.J."/>
            <person name="Choi S.R."/>
            <person name="Lee T.H."/>
            <person name="Fan W."/>
            <person name="Zhao X."/>
            <person name="Tan X."/>
            <person name="Xu X."/>
            <person name="Wang Y."/>
            <person name="Qiu Y."/>
            <person name="Yin Y."/>
            <person name="Li Y."/>
            <person name="Du Y."/>
            <person name="Liao Y."/>
            <person name="Lim Y."/>
            <person name="Narusaka Y."/>
            <person name="Wang Y."/>
            <person name="Wang Z."/>
            <person name="Li Z."/>
            <person name="Wang Z."/>
            <person name="Xiong Z."/>
            <person name="Zhang Z."/>
        </authorList>
    </citation>
    <scope>NUCLEOTIDE SEQUENCE [LARGE SCALE GENOMIC DNA]</scope>
    <source>
        <strain evidence="3">cv. Chiifu-401-42</strain>
    </source>
</reference>
<dbReference type="EnsemblPlants" id="Bra019411.1">
    <property type="protein sequence ID" value="Bra019411.1-P"/>
    <property type="gene ID" value="Bra019411"/>
</dbReference>
<dbReference type="InParanoid" id="M4DSB8"/>
<evidence type="ECO:0000313" key="1">
    <source>
        <dbReference type="EMBL" id="VDC83163.1"/>
    </source>
</evidence>
<organism evidence="2 3">
    <name type="scientific">Brassica campestris</name>
    <name type="common">Field mustard</name>
    <dbReference type="NCBI Taxonomy" id="3711"/>
    <lineage>
        <taxon>Eukaryota</taxon>
        <taxon>Viridiplantae</taxon>
        <taxon>Streptophyta</taxon>
        <taxon>Embryophyta</taxon>
        <taxon>Tracheophyta</taxon>
        <taxon>Spermatophyta</taxon>
        <taxon>Magnoliopsida</taxon>
        <taxon>eudicotyledons</taxon>
        <taxon>Gunneridae</taxon>
        <taxon>Pentapetalae</taxon>
        <taxon>rosids</taxon>
        <taxon>malvids</taxon>
        <taxon>Brassicales</taxon>
        <taxon>Brassicaceae</taxon>
        <taxon>Brassiceae</taxon>
        <taxon>Brassica</taxon>
    </lineage>
</organism>
<reference evidence="2" key="4">
    <citation type="submission" date="2023-03" db="UniProtKB">
        <authorList>
            <consortium name="EnsemblPlants"/>
        </authorList>
    </citation>
    <scope>IDENTIFICATION</scope>
    <source>
        <strain evidence="2">cv. Chiifu-401-42</strain>
    </source>
</reference>
<name>M4DSB8_BRACM</name>
<reference evidence="3" key="2">
    <citation type="journal article" date="2018" name="Hortic Res">
        <title>Improved Brassica rapa reference genome by single-molecule sequencing and chromosome conformation capture technologies.</title>
        <authorList>
            <person name="Zhang L."/>
            <person name="Cai X."/>
            <person name="Wu J."/>
            <person name="Liu M."/>
            <person name="Grob S."/>
            <person name="Cheng F."/>
            <person name="Liang J."/>
            <person name="Cai C."/>
            <person name="Liu Z."/>
            <person name="Liu B."/>
            <person name="Wang F."/>
            <person name="Li S."/>
            <person name="Liu F."/>
            <person name="Li X."/>
            <person name="Cheng L."/>
            <person name="Yang W."/>
            <person name="Li M.H."/>
            <person name="Grossniklaus U."/>
            <person name="Zheng H."/>
            <person name="Wang X."/>
        </authorList>
    </citation>
    <scope>NUCLEOTIDE SEQUENCE [LARGE SCALE GENOMIC DNA]</scope>
    <source>
        <strain evidence="3">cv. Chiifu-401-42</strain>
    </source>
</reference>
<dbReference type="HOGENOM" id="CLU_2625438_0_0_1"/>
<protein>
    <submittedName>
        <fullName evidence="1 2">Uncharacterized protein</fullName>
    </submittedName>
</protein>